<keyword evidence="1" id="KW-0645">Protease</keyword>
<name>A0A5N5GNL0_9ROSA</name>
<dbReference type="EMBL" id="SMOL01000402">
    <property type="protein sequence ID" value="KAB2615451.1"/>
    <property type="molecule type" value="Genomic_DNA"/>
</dbReference>
<keyword evidence="1" id="KW-0378">Hydrolase</keyword>
<sequence>MGLAEMEEGLVENPEFEVAVATEDGGRERRKWQRSVLVTGTVGFVRTHVYVALKKRGDVVLTSAHVRLLSVLLSFLILTMEYFCFSCTKIHLSSSHGSILPREQLKHSLKSNLTPSRVLVKPSHLPLVL</sequence>
<organism evidence="1 2">
    <name type="scientific">Pyrus ussuriensis x Pyrus communis</name>
    <dbReference type="NCBI Taxonomy" id="2448454"/>
    <lineage>
        <taxon>Eukaryota</taxon>
        <taxon>Viridiplantae</taxon>
        <taxon>Streptophyta</taxon>
        <taxon>Embryophyta</taxon>
        <taxon>Tracheophyta</taxon>
        <taxon>Spermatophyta</taxon>
        <taxon>Magnoliopsida</taxon>
        <taxon>eudicotyledons</taxon>
        <taxon>Gunneridae</taxon>
        <taxon>Pentapetalae</taxon>
        <taxon>rosids</taxon>
        <taxon>fabids</taxon>
        <taxon>Rosales</taxon>
        <taxon>Rosaceae</taxon>
        <taxon>Amygdaloideae</taxon>
        <taxon>Maleae</taxon>
        <taxon>Pyrus</taxon>
    </lineage>
</organism>
<dbReference type="GO" id="GO:0006508">
    <property type="term" value="P:proteolysis"/>
    <property type="evidence" value="ECO:0007669"/>
    <property type="project" value="UniProtKB-KW"/>
</dbReference>
<dbReference type="AlphaFoldDB" id="A0A5N5GNL0"/>
<gene>
    <name evidence="1" type="ORF">D8674_022039</name>
</gene>
<accession>A0A5N5GNL0</accession>
<reference evidence="1 2" key="1">
    <citation type="submission" date="2019-09" db="EMBL/GenBank/DDBJ databases">
        <authorList>
            <person name="Ou C."/>
        </authorList>
    </citation>
    <scope>NUCLEOTIDE SEQUENCE [LARGE SCALE GENOMIC DNA]</scope>
    <source>
        <strain evidence="1">S2</strain>
        <tissue evidence="1">Leaf</tissue>
    </source>
</reference>
<comment type="caution">
    <text evidence="1">The sequence shown here is derived from an EMBL/GenBank/DDBJ whole genome shotgun (WGS) entry which is preliminary data.</text>
</comment>
<reference evidence="2" key="2">
    <citation type="submission" date="2019-10" db="EMBL/GenBank/DDBJ databases">
        <title>A de novo genome assembly of a pear dwarfing rootstock.</title>
        <authorList>
            <person name="Wang F."/>
            <person name="Wang J."/>
            <person name="Li S."/>
            <person name="Zhang Y."/>
            <person name="Fang M."/>
            <person name="Ma L."/>
            <person name="Zhao Y."/>
            <person name="Jiang S."/>
        </authorList>
    </citation>
    <scope>NUCLEOTIDE SEQUENCE [LARGE SCALE GENOMIC DNA]</scope>
</reference>
<evidence type="ECO:0000313" key="2">
    <source>
        <dbReference type="Proteomes" id="UP000327157"/>
    </source>
</evidence>
<evidence type="ECO:0000313" key="1">
    <source>
        <dbReference type="EMBL" id="KAB2615451.1"/>
    </source>
</evidence>
<reference evidence="1 2" key="3">
    <citation type="submission" date="2019-11" db="EMBL/GenBank/DDBJ databases">
        <title>A de novo genome assembly of a pear dwarfing rootstock.</title>
        <authorList>
            <person name="Wang F."/>
            <person name="Wang J."/>
            <person name="Li S."/>
            <person name="Zhang Y."/>
            <person name="Fang M."/>
            <person name="Ma L."/>
            <person name="Zhao Y."/>
            <person name="Jiang S."/>
        </authorList>
    </citation>
    <scope>NUCLEOTIDE SEQUENCE [LARGE SCALE GENOMIC DNA]</scope>
    <source>
        <strain evidence="1">S2</strain>
        <tissue evidence="1">Leaf</tissue>
    </source>
</reference>
<proteinExistence type="predicted"/>
<dbReference type="Proteomes" id="UP000327157">
    <property type="component" value="Chromosome 3"/>
</dbReference>
<keyword evidence="2" id="KW-1185">Reference proteome</keyword>
<dbReference type="GO" id="GO:0008233">
    <property type="term" value="F:peptidase activity"/>
    <property type="evidence" value="ECO:0007669"/>
    <property type="project" value="UniProtKB-KW"/>
</dbReference>
<protein>
    <submittedName>
        <fullName evidence="1">Membrane-bound transcription factor site-2 protease</fullName>
    </submittedName>
</protein>